<proteinExistence type="predicted"/>
<feature type="region of interest" description="Disordered" evidence="1">
    <location>
        <begin position="18"/>
        <end position="67"/>
    </location>
</feature>
<gene>
    <name evidence="2" type="ORF">HNR20_001267</name>
</gene>
<organism evidence="2 3">
    <name type="scientific">Micromonospora parathelypteridis</name>
    <dbReference type="NCBI Taxonomy" id="1839617"/>
    <lineage>
        <taxon>Bacteria</taxon>
        <taxon>Bacillati</taxon>
        <taxon>Actinomycetota</taxon>
        <taxon>Actinomycetes</taxon>
        <taxon>Micromonosporales</taxon>
        <taxon>Micromonosporaceae</taxon>
        <taxon>Micromonospora</taxon>
    </lineage>
</organism>
<keyword evidence="3" id="KW-1185">Reference proteome</keyword>
<name>A0A840VIQ4_9ACTN</name>
<protein>
    <submittedName>
        <fullName evidence="2">Uncharacterized protein</fullName>
    </submittedName>
</protein>
<dbReference type="EMBL" id="JACHDP010000001">
    <property type="protein sequence ID" value="MBB5476762.1"/>
    <property type="molecule type" value="Genomic_DNA"/>
</dbReference>
<feature type="compositionally biased region" description="Basic and acidic residues" evidence="1">
    <location>
        <begin position="34"/>
        <end position="61"/>
    </location>
</feature>
<reference evidence="2 3" key="1">
    <citation type="submission" date="2020-08" db="EMBL/GenBank/DDBJ databases">
        <title>Sequencing the genomes of 1000 actinobacteria strains.</title>
        <authorList>
            <person name="Klenk H.-P."/>
        </authorList>
    </citation>
    <scope>NUCLEOTIDE SEQUENCE [LARGE SCALE GENOMIC DNA]</scope>
    <source>
        <strain evidence="2 3">DSM 103125</strain>
    </source>
</reference>
<evidence type="ECO:0000256" key="1">
    <source>
        <dbReference type="SAM" id="MobiDB-lite"/>
    </source>
</evidence>
<dbReference type="AlphaFoldDB" id="A0A840VIQ4"/>
<dbReference type="RefSeq" id="WP_184189382.1">
    <property type="nucleotide sequence ID" value="NZ_BMNF01000003.1"/>
</dbReference>
<accession>A0A840VIQ4</accession>
<evidence type="ECO:0000313" key="3">
    <source>
        <dbReference type="Proteomes" id="UP000586947"/>
    </source>
</evidence>
<sequence length="67" mass="8120">MRFMSGRQERIRRELGGFLKQYGRSSRSRNGMDPNDRNYSRKLETQVKRLRPEDLDRLMRDDEGDDQ</sequence>
<dbReference type="Proteomes" id="UP000586947">
    <property type="component" value="Unassembled WGS sequence"/>
</dbReference>
<evidence type="ECO:0000313" key="2">
    <source>
        <dbReference type="EMBL" id="MBB5476762.1"/>
    </source>
</evidence>
<comment type="caution">
    <text evidence="2">The sequence shown here is derived from an EMBL/GenBank/DDBJ whole genome shotgun (WGS) entry which is preliminary data.</text>
</comment>